<protein>
    <submittedName>
        <fullName evidence="2">DUF2993 domain-containing protein</fullName>
    </submittedName>
</protein>
<comment type="caution">
    <text evidence="2">The sequence shown here is derived from an EMBL/GenBank/DDBJ whole genome shotgun (WGS) entry which is preliminary data.</text>
</comment>
<keyword evidence="1" id="KW-1133">Transmembrane helix</keyword>
<sequence length="288" mass="30888">MTETTAETTPQSTGRRPRRTVTTVVLIVVAALTATLGVAVVADSLVAARVEKRISDRIFRESHLATPPHVQVTGMPYLAAVFTHKVPSIHVESTDVEIPGFGRVTVSSSATKITLGRDAVLSGDFSDAPAQEVFTRIQMDTVELGERMGIADLGLTSQDDSSPTGGWETEAYLSGTPAGLAEEDSGRYEVGVRLRVWQGDVYLTPTEITDTPDSTAPGDVDDDVAEKVLDAFTLELPGGDLPFRSPPRRVYTAGGTLFVEAEQNYTRVSVTDLAPRSRPLDEDEQAGL</sequence>
<proteinExistence type="predicted"/>
<evidence type="ECO:0000256" key="1">
    <source>
        <dbReference type="SAM" id="Phobius"/>
    </source>
</evidence>
<keyword evidence="1" id="KW-0812">Transmembrane</keyword>
<dbReference type="EMBL" id="JALIEA010000016">
    <property type="protein sequence ID" value="MCJ7859142.1"/>
    <property type="molecule type" value="Genomic_DNA"/>
</dbReference>
<dbReference type="Proteomes" id="UP001139207">
    <property type="component" value="Unassembled WGS sequence"/>
</dbReference>
<keyword evidence="3" id="KW-1185">Reference proteome</keyword>
<evidence type="ECO:0000313" key="2">
    <source>
        <dbReference type="EMBL" id="MCJ7859142.1"/>
    </source>
</evidence>
<name>A0A9X1WM91_9CORY</name>
<dbReference type="InterPro" id="IPR021373">
    <property type="entry name" value="DUF2993"/>
</dbReference>
<accession>A0A9X1WM91</accession>
<dbReference type="Pfam" id="PF11209">
    <property type="entry name" value="LmeA"/>
    <property type="match status" value="1"/>
</dbReference>
<keyword evidence="1" id="KW-0472">Membrane</keyword>
<dbReference type="AlphaFoldDB" id="A0A9X1WM91"/>
<reference evidence="2" key="1">
    <citation type="submission" date="2022-04" db="EMBL/GenBank/DDBJ databases">
        <title>Corynebacterium kalidii LD5P10.</title>
        <authorList>
            <person name="Sun J.Q."/>
        </authorList>
    </citation>
    <scope>NUCLEOTIDE SEQUENCE</scope>
    <source>
        <strain evidence="2">LD5P10</strain>
    </source>
</reference>
<organism evidence="2 3">
    <name type="scientific">Corynebacterium kalidii</name>
    <dbReference type="NCBI Taxonomy" id="2931982"/>
    <lineage>
        <taxon>Bacteria</taxon>
        <taxon>Bacillati</taxon>
        <taxon>Actinomycetota</taxon>
        <taxon>Actinomycetes</taxon>
        <taxon>Mycobacteriales</taxon>
        <taxon>Corynebacteriaceae</taxon>
        <taxon>Corynebacterium</taxon>
    </lineage>
</organism>
<feature type="transmembrane region" description="Helical" evidence="1">
    <location>
        <begin position="21"/>
        <end position="42"/>
    </location>
</feature>
<evidence type="ECO:0000313" key="3">
    <source>
        <dbReference type="Proteomes" id="UP001139207"/>
    </source>
</evidence>
<dbReference type="RefSeq" id="WP_244804863.1">
    <property type="nucleotide sequence ID" value="NZ_JALIEA010000016.1"/>
</dbReference>
<gene>
    <name evidence="2" type="ORF">MUN33_10525</name>
</gene>